<dbReference type="Gene3D" id="3.10.129.10">
    <property type="entry name" value="Hotdog Thioesterase"/>
    <property type="match status" value="1"/>
</dbReference>
<dbReference type="InterPro" id="IPR054357">
    <property type="entry name" value="MFE-2_N"/>
</dbReference>
<dbReference type="CDD" id="cd03448">
    <property type="entry name" value="HDE_HSD"/>
    <property type="match status" value="1"/>
</dbReference>
<dbReference type="Pfam" id="PF22622">
    <property type="entry name" value="MFE-2_hydrat-2_N"/>
    <property type="match status" value="1"/>
</dbReference>
<dbReference type="RefSeq" id="WP_192567270.1">
    <property type="nucleotide sequence ID" value="NZ_JACZEP010000005.1"/>
</dbReference>
<name>A0ABR9GQL0_9HYPH</name>
<evidence type="ECO:0000313" key="4">
    <source>
        <dbReference type="EMBL" id="MBE1205978.1"/>
    </source>
</evidence>
<dbReference type="EMBL" id="JACZEP010000005">
    <property type="protein sequence ID" value="MBE1205978.1"/>
    <property type="molecule type" value="Genomic_DNA"/>
</dbReference>
<evidence type="ECO:0000313" key="5">
    <source>
        <dbReference type="Proteomes" id="UP000598227"/>
    </source>
</evidence>
<comment type="caution">
    <text evidence="4">The sequence shown here is derived from an EMBL/GenBank/DDBJ whole genome shotgun (WGS) entry which is preliminary data.</text>
</comment>
<feature type="compositionally biased region" description="Pro residues" evidence="1">
    <location>
        <begin position="154"/>
        <end position="163"/>
    </location>
</feature>
<reference evidence="4 5" key="1">
    <citation type="submission" date="2020-09" db="EMBL/GenBank/DDBJ databases">
        <title>Draft Genome Sequence of Aminobacter carboxidus type strain DSM 1086, a soil Gram-negative carboxydobacterium.</title>
        <authorList>
            <person name="Turrini P."/>
            <person name="Tescari M."/>
            <person name="Artuso I."/>
            <person name="Lugli G.A."/>
            <person name="Frangipani E."/>
            <person name="Ventura M."/>
            <person name="Visca P."/>
        </authorList>
    </citation>
    <scope>NUCLEOTIDE SEQUENCE [LARGE SCALE GENOMIC DNA]</scope>
    <source>
        <strain evidence="4 5">DSM 1086</strain>
    </source>
</reference>
<sequence length="283" mass="30077">MSIPAASILDFAIPKTRQTVSAKDAILYAMSVGYGTQPLDTAHLRYVYEADLLTAPTLANVVAHAGPWMKQVGVDWSQVVHAEHRLTVHRPMPLDASMVSSARSLSVIDRGVGKGMFAAFERVVSLAGTDEPVATIVQTNACRGDGGCGSAGRPPEPLPPVPNKQPDASHQLRIAEDAALLYRLNGDQNPLHVDPSAAKSGGFTRPILHGLCTFGHAGYVISRMTAGSELAALGMIAARFTAPAFPGDTLQFQMWRTGLDIRFRCVAPSRGTTILDNGVARLA</sequence>
<gene>
    <name evidence="4" type="ORF">IHE39_16910</name>
</gene>
<evidence type="ECO:0000256" key="1">
    <source>
        <dbReference type="SAM" id="MobiDB-lite"/>
    </source>
</evidence>
<keyword evidence="5" id="KW-1185">Reference proteome</keyword>
<feature type="domain" description="Peroxisomal multifunctional enzyme type 2-like N-terminal" evidence="3">
    <location>
        <begin position="20"/>
        <end position="120"/>
    </location>
</feature>
<feature type="domain" description="MaoC-like" evidence="2">
    <location>
        <begin position="162"/>
        <end position="263"/>
    </location>
</feature>
<evidence type="ECO:0000259" key="2">
    <source>
        <dbReference type="Pfam" id="PF01575"/>
    </source>
</evidence>
<dbReference type="Pfam" id="PF01575">
    <property type="entry name" value="MaoC_dehydratas"/>
    <property type="match status" value="1"/>
</dbReference>
<proteinExistence type="predicted"/>
<feature type="region of interest" description="Disordered" evidence="1">
    <location>
        <begin position="146"/>
        <end position="167"/>
    </location>
</feature>
<dbReference type="InterPro" id="IPR002539">
    <property type="entry name" value="MaoC-like_dom"/>
</dbReference>
<dbReference type="PANTHER" id="PTHR13078:SF56">
    <property type="entry name" value="PEROXISOMAL MULTIFUNCTIONAL ENZYME TYPE 2"/>
    <property type="match status" value="1"/>
</dbReference>
<dbReference type="Proteomes" id="UP000598227">
    <property type="component" value="Unassembled WGS sequence"/>
</dbReference>
<dbReference type="PANTHER" id="PTHR13078">
    <property type="entry name" value="PEROXISOMAL MULTIFUNCTIONAL ENZYME TYPE 2-RELATED"/>
    <property type="match status" value="1"/>
</dbReference>
<accession>A0ABR9GQL0</accession>
<dbReference type="InterPro" id="IPR029069">
    <property type="entry name" value="HotDog_dom_sf"/>
</dbReference>
<organism evidence="4 5">
    <name type="scientific">Aminobacter carboxidus</name>
    <dbReference type="NCBI Taxonomy" id="376165"/>
    <lineage>
        <taxon>Bacteria</taxon>
        <taxon>Pseudomonadati</taxon>
        <taxon>Pseudomonadota</taxon>
        <taxon>Alphaproteobacteria</taxon>
        <taxon>Hyphomicrobiales</taxon>
        <taxon>Phyllobacteriaceae</taxon>
        <taxon>Aminobacter</taxon>
    </lineage>
</organism>
<evidence type="ECO:0000259" key="3">
    <source>
        <dbReference type="Pfam" id="PF22622"/>
    </source>
</evidence>
<dbReference type="SUPFAM" id="SSF54637">
    <property type="entry name" value="Thioesterase/thiol ester dehydrase-isomerase"/>
    <property type="match status" value="2"/>
</dbReference>
<protein>
    <submittedName>
        <fullName evidence="4">MaoC family dehydratase N-terminal domain-containing protein</fullName>
    </submittedName>
</protein>